<dbReference type="GO" id="GO:0045892">
    <property type="term" value="P:negative regulation of DNA-templated transcription"/>
    <property type="evidence" value="ECO:0007669"/>
    <property type="project" value="TreeGrafter"/>
</dbReference>
<feature type="region of interest" description="Disordered" evidence="4">
    <location>
        <begin position="1"/>
        <end position="38"/>
    </location>
</feature>
<dbReference type="GO" id="GO:0003700">
    <property type="term" value="F:DNA-binding transcription factor activity"/>
    <property type="evidence" value="ECO:0007669"/>
    <property type="project" value="InterPro"/>
</dbReference>
<keyword evidence="3" id="KW-0804">Transcription</keyword>
<dbReference type="Gene3D" id="1.10.10.10">
    <property type="entry name" value="Winged helix-like DNA-binding domain superfamily/Winged helix DNA-binding domain"/>
    <property type="match status" value="1"/>
</dbReference>
<dbReference type="InterPro" id="IPR028978">
    <property type="entry name" value="Chorismate_lyase_/UTRA_dom_sf"/>
</dbReference>
<evidence type="ECO:0000313" key="7">
    <source>
        <dbReference type="Proteomes" id="UP000198981"/>
    </source>
</evidence>
<dbReference type="RefSeq" id="WP_207798368.1">
    <property type="nucleotide sequence ID" value="NZ_FMUH01000002.1"/>
</dbReference>
<evidence type="ECO:0000256" key="4">
    <source>
        <dbReference type="SAM" id="MobiDB-lite"/>
    </source>
</evidence>
<gene>
    <name evidence="6" type="ORF">SAMN03159343_1634</name>
</gene>
<organism evidence="6 7">
    <name type="scientific">Klenkia marina</name>
    <dbReference type="NCBI Taxonomy" id="1960309"/>
    <lineage>
        <taxon>Bacteria</taxon>
        <taxon>Bacillati</taxon>
        <taxon>Actinomycetota</taxon>
        <taxon>Actinomycetes</taxon>
        <taxon>Geodermatophilales</taxon>
        <taxon>Geodermatophilaceae</taxon>
        <taxon>Klenkia</taxon>
    </lineage>
</organism>
<dbReference type="Pfam" id="PF07702">
    <property type="entry name" value="UTRA"/>
    <property type="match status" value="1"/>
</dbReference>
<dbReference type="Pfam" id="PF00392">
    <property type="entry name" value="GntR"/>
    <property type="match status" value="1"/>
</dbReference>
<dbReference type="InterPro" id="IPR011663">
    <property type="entry name" value="UTRA"/>
</dbReference>
<dbReference type="SMART" id="SM00866">
    <property type="entry name" value="UTRA"/>
    <property type="match status" value="1"/>
</dbReference>
<name>A0A1G4XWR3_9ACTN</name>
<evidence type="ECO:0000313" key="6">
    <source>
        <dbReference type="EMBL" id="SCX45636.1"/>
    </source>
</evidence>
<dbReference type="Gene3D" id="3.40.1410.10">
    <property type="entry name" value="Chorismate lyase-like"/>
    <property type="match status" value="1"/>
</dbReference>
<keyword evidence="1" id="KW-0805">Transcription regulation</keyword>
<protein>
    <submittedName>
        <fullName evidence="6">DNA-binding transcriptional regulator, GntR family</fullName>
    </submittedName>
</protein>
<dbReference type="EMBL" id="FMUH01000002">
    <property type="protein sequence ID" value="SCX45636.1"/>
    <property type="molecule type" value="Genomic_DNA"/>
</dbReference>
<evidence type="ECO:0000256" key="3">
    <source>
        <dbReference type="ARBA" id="ARBA00023163"/>
    </source>
</evidence>
<feature type="domain" description="HTH gntR-type" evidence="5">
    <location>
        <begin position="54"/>
        <end position="122"/>
    </location>
</feature>
<dbReference type="PANTHER" id="PTHR44846:SF17">
    <property type="entry name" value="GNTR-FAMILY TRANSCRIPTIONAL REGULATOR"/>
    <property type="match status" value="1"/>
</dbReference>
<proteinExistence type="predicted"/>
<sequence>MRETDRVSDPVPDHAPHHASHHPSDHPSDRASDRASDRVPDLVAGLRLDRTSPVPLYRQVARYLEQGIASGKLPPGTRLDNEVALADSLGLSRPTLRQAMRDLVEKGLIVRRRGAGTRVGTPLRLPPPEPTSSYDELVRADEDPATQVLSHTTGPADPATARALAIPAGTDAVTVVRLRAVRGAPIARLTNWFRAGLLELDDAELERTGLYALVRAAGLEMRTARQVIGARPATPEESALLDVEPGGILLTMERTSYDRHGTPVEHGQHVYVAERYSFEMSLLTP</sequence>
<evidence type="ECO:0000256" key="2">
    <source>
        <dbReference type="ARBA" id="ARBA00023125"/>
    </source>
</evidence>
<dbReference type="GO" id="GO:0003677">
    <property type="term" value="F:DNA binding"/>
    <property type="evidence" value="ECO:0007669"/>
    <property type="project" value="UniProtKB-KW"/>
</dbReference>
<dbReference type="InterPro" id="IPR050679">
    <property type="entry name" value="Bact_HTH_transcr_reg"/>
</dbReference>
<dbReference type="InterPro" id="IPR036390">
    <property type="entry name" value="WH_DNA-bd_sf"/>
</dbReference>
<dbReference type="InterPro" id="IPR036388">
    <property type="entry name" value="WH-like_DNA-bd_sf"/>
</dbReference>
<dbReference type="PRINTS" id="PR00035">
    <property type="entry name" value="HTHGNTR"/>
</dbReference>
<evidence type="ECO:0000256" key="1">
    <source>
        <dbReference type="ARBA" id="ARBA00023015"/>
    </source>
</evidence>
<keyword evidence="7" id="KW-1185">Reference proteome</keyword>
<dbReference type="SMART" id="SM00345">
    <property type="entry name" value="HTH_GNTR"/>
    <property type="match status" value="1"/>
</dbReference>
<accession>A0A1G4XWR3</accession>
<dbReference type="Proteomes" id="UP000198981">
    <property type="component" value="Unassembled WGS sequence"/>
</dbReference>
<reference evidence="7" key="1">
    <citation type="submission" date="2016-10" db="EMBL/GenBank/DDBJ databases">
        <authorList>
            <person name="Varghese N."/>
            <person name="Submissions S."/>
        </authorList>
    </citation>
    <scope>NUCLEOTIDE SEQUENCE [LARGE SCALE GENOMIC DNA]</scope>
    <source>
        <strain evidence="7">DSM 45722</strain>
    </source>
</reference>
<dbReference type="InterPro" id="IPR000524">
    <property type="entry name" value="Tscrpt_reg_HTH_GntR"/>
</dbReference>
<dbReference type="PANTHER" id="PTHR44846">
    <property type="entry name" value="MANNOSYL-D-GLYCERATE TRANSPORT/METABOLISM SYSTEM REPRESSOR MNGR-RELATED"/>
    <property type="match status" value="1"/>
</dbReference>
<evidence type="ECO:0000259" key="5">
    <source>
        <dbReference type="PROSITE" id="PS50949"/>
    </source>
</evidence>
<dbReference type="SUPFAM" id="SSF64288">
    <property type="entry name" value="Chorismate lyase-like"/>
    <property type="match status" value="1"/>
</dbReference>
<keyword evidence="2 6" id="KW-0238">DNA-binding</keyword>
<dbReference type="STRING" id="1960309.SAMN03159343_1634"/>
<dbReference type="SUPFAM" id="SSF46785">
    <property type="entry name" value="Winged helix' DNA-binding domain"/>
    <property type="match status" value="1"/>
</dbReference>
<dbReference type="AlphaFoldDB" id="A0A1G4XWR3"/>
<dbReference type="CDD" id="cd07377">
    <property type="entry name" value="WHTH_GntR"/>
    <property type="match status" value="1"/>
</dbReference>
<dbReference type="PROSITE" id="PS50949">
    <property type="entry name" value="HTH_GNTR"/>
    <property type="match status" value="1"/>
</dbReference>